<reference evidence="5 6" key="1">
    <citation type="submission" date="2024-01" db="EMBL/GenBank/DDBJ databases">
        <title>Comparative genomics of Cryptococcus and Kwoniella reveals pathogenesis evolution and contrasting modes of karyotype evolution via chromosome fusion or intercentromeric recombination.</title>
        <authorList>
            <person name="Coelho M.A."/>
            <person name="David-Palma M."/>
            <person name="Shea T."/>
            <person name="Bowers K."/>
            <person name="McGinley-Smith S."/>
            <person name="Mohammad A.W."/>
            <person name="Gnirke A."/>
            <person name="Yurkov A.M."/>
            <person name="Nowrousian M."/>
            <person name="Sun S."/>
            <person name="Cuomo C.A."/>
            <person name="Heitman J."/>
        </authorList>
    </citation>
    <scope>NUCLEOTIDE SEQUENCE [LARGE SCALE GENOMIC DNA]</scope>
    <source>
        <strain evidence="5">CBS 11374</strain>
    </source>
</reference>
<dbReference type="EMBL" id="CP141887">
    <property type="protein sequence ID" value="WRT68397.1"/>
    <property type="molecule type" value="Genomic_DNA"/>
</dbReference>
<dbReference type="GeneID" id="87957504"/>
<keyword evidence="4" id="KW-0999">Mitochondrion inner membrane</keyword>
<dbReference type="PANTHER" id="PTHR22977">
    <property type="entry name" value="COX ASSEMBLY MITOCHONDRIAL PROTEIN"/>
    <property type="match status" value="1"/>
</dbReference>
<keyword evidence="2 4" id="KW-0496">Mitochondrion</keyword>
<evidence type="ECO:0000256" key="3">
    <source>
        <dbReference type="ARBA" id="ARBA00023157"/>
    </source>
</evidence>
<evidence type="ECO:0000256" key="1">
    <source>
        <dbReference type="ARBA" id="ARBA00007347"/>
    </source>
</evidence>
<evidence type="ECO:0000256" key="4">
    <source>
        <dbReference type="RuleBase" id="RU364104"/>
    </source>
</evidence>
<gene>
    <name evidence="5" type="ORF">IL334_005373</name>
</gene>
<proteinExistence type="inferred from homology"/>
<dbReference type="RefSeq" id="XP_062793137.1">
    <property type="nucleotide sequence ID" value="XM_062937086.1"/>
</dbReference>
<comment type="similarity">
    <text evidence="1 4">Belongs to the CMC family.</text>
</comment>
<keyword evidence="3" id="KW-1015">Disulfide bond</keyword>
<dbReference type="Pfam" id="PF08583">
    <property type="entry name" value="Cmc1"/>
    <property type="match status" value="1"/>
</dbReference>
<keyword evidence="6" id="KW-1185">Reference proteome</keyword>
<keyword evidence="4" id="KW-0143">Chaperone</keyword>
<protein>
    <recommendedName>
        <fullName evidence="4">COX assembly mitochondrial protein</fullName>
    </recommendedName>
</protein>
<keyword evidence="4" id="KW-0472">Membrane</keyword>
<organism evidence="5 6">
    <name type="scientific">Kwoniella shivajii</name>
    <dbReference type="NCBI Taxonomy" id="564305"/>
    <lineage>
        <taxon>Eukaryota</taxon>
        <taxon>Fungi</taxon>
        <taxon>Dikarya</taxon>
        <taxon>Basidiomycota</taxon>
        <taxon>Agaricomycotina</taxon>
        <taxon>Tremellomycetes</taxon>
        <taxon>Tremellales</taxon>
        <taxon>Cryptococcaceae</taxon>
        <taxon>Kwoniella</taxon>
    </lineage>
</organism>
<dbReference type="PANTHER" id="PTHR22977:SF1">
    <property type="entry name" value="COX ASSEMBLY MITOCHONDRIAL PROTEIN 2 HOMOLOG"/>
    <property type="match status" value="1"/>
</dbReference>
<sequence>MHAPLGNPDRQIACAELIEAFEKCHAQGMIARMTGQCNSQKAALSMCLRQERKDREARNHEDAKARTLKKKQVWQALEKEKAQEGV</sequence>
<evidence type="ECO:0000256" key="2">
    <source>
        <dbReference type="ARBA" id="ARBA00023128"/>
    </source>
</evidence>
<dbReference type="Proteomes" id="UP001329825">
    <property type="component" value="Chromosome 7"/>
</dbReference>
<evidence type="ECO:0000313" key="6">
    <source>
        <dbReference type="Proteomes" id="UP001329825"/>
    </source>
</evidence>
<dbReference type="InterPro" id="IPR013892">
    <property type="entry name" value="Cyt_c_biogenesis_Cmc1-like"/>
</dbReference>
<accession>A0ABZ1D703</accession>
<comment type="subcellular location">
    <subcellularLocation>
        <location evidence="4">Mitochondrion inner membrane</location>
    </subcellularLocation>
</comment>
<name>A0ABZ1D703_9TREE</name>
<evidence type="ECO:0000313" key="5">
    <source>
        <dbReference type="EMBL" id="WRT68397.1"/>
    </source>
</evidence>
<comment type="function">
    <text evidence="4">Required for mitochondrial cytochrome c oxidase (COX) assembly and respiration.</text>
</comment>